<feature type="region of interest" description="Disordered" evidence="4">
    <location>
        <begin position="130"/>
        <end position="241"/>
    </location>
</feature>
<dbReference type="Gene3D" id="1.25.10.10">
    <property type="entry name" value="Leucine-rich Repeat Variant"/>
    <property type="match status" value="1"/>
</dbReference>
<feature type="compositionally biased region" description="Polar residues" evidence="4">
    <location>
        <begin position="478"/>
        <end position="487"/>
    </location>
</feature>
<feature type="compositionally biased region" description="Low complexity" evidence="4">
    <location>
        <begin position="738"/>
        <end position="798"/>
    </location>
</feature>
<dbReference type="InterPro" id="IPR016024">
    <property type="entry name" value="ARM-type_fold"/>
</dbReference>
<feature type="compositionally biased region" description="Polar residues" evidence="4">
    <location>
        <begin position="799"/>
        <end position="811"/>
    </location>
</feature>
<feature type="region of interest" description="Disordered" evidence="4">
    <location>
        <begin position="429"/>
        <end position="526"/>
    </location>
</feature>
<keyword evidence="1" id="KW-0677">Repeat</keyword>
<evidence type="ECO:0000256" key="2">
    <source>
        <dbReference type="ARBA" id="ARBA00024893"/>
    </source>
</evidence>
<proteinExistence type="predicted"/>
<feature type="region of interest" description="Disordered" evidence="4">
    <location>
        <begin position="663"/>
        <end position="691"/>
    </location>
</feature>
<evidence type="ECO:0000256" key="1">
    <source>
        <dbReference type="ARBA" id="ARBA00022737"/>
    </source>
</evidence>
<evidence type="ECO:0000313" key="5">
    <source>
        <dbReference type="EMBL" id="CRK28890.1"/>
    </source>
</evidence>
<dbReference type="AlphaFoldDB" id="A0A0G4M4Q1"/>
<protein>
    <submittedName>
        <fullName evidence="5">Uncharacterized protein</fullName>
    </submittedName>
</protein>
<feature type="compositionally biased region" description="Polar residues" evidence="4">
    <location>
        <begin position="7"/>
        <end position="37"/>
    </location>
</feature>
<feature type="region of interest" description="Disordered" evidence="4">
    <location>
        <begin position="370"/>
        <end position="416"/>
    </location>
</feature>
<feature type="compositionally biased region" description="Polar residues" evidence="4">
    <location>
        <begin position="668"/>
        <end position="685"/>
    </location>
</feature>
<dbReference type="SUPFAM" id="SSF48371">
    <property type="entry name" value="ARM repeat"/>
    <property type="match status" value="1"/>
</dbReference>
<feature type="region of interest" description="Disordered" evidence="4">
    <location>
        <begin position="1"/>
        <end position="89"/>
    </location>
</feature>
<feature type="compositionally biased region" description="Polar residues" evidence="4">
    <location>
        <begin position="160"/>
        <end position="169"/>
    </location>
</feature>
<reference evidence="5 6" key="1">
    <citation type="submission" date="2015-05" db="EMBL/GenBank/DDBJ databases">
        <authorList>
            <person name="Wang D.B."/>
            <person name="Wang M."/>
        </authorList>
    </citation>
    <scope>NUCLEOTIDE SEQUENCE [LARGE SCALE GENOMIC DNA]</scope>
    <source>
        <strain evidence="5">VL1</strain>
    </source>
</reference>
<feature type="compositionally biased region" description="Polar residues" evidence="4">
    <location>
        <begin position="76"/>
        <end position="87"/>
    </location>
</feature>
<gene>
    <name evidence="5" type="ORF">BN1708_015369</name>
</gene>
<organism evidence="5 6">
    <name type="scientific">Verticillium longisporum</name>
    <name type="common">Verticillium dahliae var. longisporum</name>
    <dbReference type="NCBI Taxonomy" id="100787"/>
    <lineage>
        <taxon>Eukaryota</taxon>
        <taxon>Fungi</taxon>
        <taxon>Dikarya</taxon>
        <taxon>Ascomycota</taxon>
        <taxon>Pezizomycotina</taxon>
        <taxon>Sordariomycetes</taxon>
        <taxon>Hypocreomycetidae</taxon>
        <taxon>Glomerellales</taxon>
        <taxon>Plectosphaerellaceae</taxon>
        <taxon>Verticillium</taxon>
    </lineage>
</organism>
<dbReference type="GO" id="GO:0003723">
    <property type="term" value="F:RNA binding"/>
    <property type="evidence" value="ECO:0007669"/>
    <property type="project" value="InterPro"/>
</dbReference>
<name>A0A0G4M4Q1_VERLO</name>
<evidence type="ECO:0000313" key="6">
    <source>
        <dbReference type="Proteomes" id="UP000044602"/>
    </source>
</evidence>
<dbReference type="Pfam" id="PF00806">
    <property type="entry name" value="PUF"/>
    <property type="match status" value="1"/>
</dbReference>
<accession>A0A0G4M4Q1</accession>
<feature type="compositionally biased region" description="Polar residues" evidence="4">
    <location>
        <begin position="373"/>
        <end position="413"/>
    </location>
</feature>
<dbReference type="STRING" id="100787.A0A0G4M4Q1"/>
<keyword evidence="6" id="KW-1185">Reference proteome</keyword>
<dbReference type="Proteomes" id="UP000044602">
    <property type="component" value="Unassembled WGS sequence"/>
</dbReference>
<feature type="compositionally biased region" description="Low complexity" evidence="4">
    <location>
        <begin position="495"/>
        <end position="505"/>
    </location>
</feature>
<comment type="function">
    <text evidence="2">RNA-binding nucleolar protein required for pre-rRNA processing. Involved in production of 18S rRNA and assembly of small ribosomal subunit.</text>
</comment>
<feature type="compositionally biased region" description="Polar residues" evidence="4">
    <location>
        <begin position="180"/>
        <end position="196"/>
    </location>
</feature>
<feature type="region of interest" description="Disordered" evidence="4">
    <location>
        <begin position="738"/>
        <end position="811"/>
    </location>
</feature>
<evidence type="ECO:0000256" key="4">
    <source>
        <dbReference type="SAM" id="MobiDB-lite"/>
    </source>
</evidence>
<feature type="compositionally biased region" description="Polar residues" evidence="4">
    <location>
        <begin position="447"/>
        <end position="467"/>
    </location>
</feature>
<sequence>MDDLRFRSQQSPRNEATMNNLVSPPRNGNTRMPNPVQTHDLRTTLPRRFTTDSGRVPTLSSITSLRSPMAGPDPSQYENSYSNSQVQLLEKKKREYERLRDQKRRFELEMQKLEQVQRREEMELLKMQDDLQRAGHQSEPTTPPEYHDSSGFPSMFSRPNRYSTSSLTSPPGLFGRPGRSGSNLASPQSGIMQQSARMAFDEHHLPSRSVPASRRNSDEDEKEEAVRQDPSSHRSSNAYNRYSMPVTRSRTGLYGADLDQTGTARFLFGEDDNAGDAKYVQALTDDQFPTLVRAEGQMLSASSAALDLALSPSPAPEASSSTNGWGHINRHRARQSLSSINAQLNGSSSADGSVIGSRPSSVRHSLDLKYFSENPSDSNSVVSPTSNGNMTTPPKLQSSFSANSVPTAKNASGANNHAQQHFHNHNASIGRIPAGAAPPRHSRELSSDSNIGSGQQSGNFPSIQSALHGNAAPFGPTNGLNGLNQNAAPFGGNNGINQQTNGLNNVGQAGVAGPNGAGQNGINQGFNPYGNGPVNMYNPQNNGQLNGAYGVPLLAMQNLNLNGGSAYPPQNFTGYGSLYTPAIPAHSAPRDSQARVIQHRRQQDNDAMQRYQNLPLEHVGGQIYELCKDQHGCRYLQKKLEERNPDQVHMIWLETNQHAKVQAYDSRGSATSSGQITPADNTQGQIPLRPGQNRAMVNSASIVQPGVPLPSGFVNGGARNGTAQAMSYPHTSNLTVASPTATQAPQQPSQLAWNPAQPQFQPQQQFQPLNQGQQFQGQAQQVPQGQQNQQGRAPNGNGTAASNNGDDSQWL</sequence>
<dbReference type="PROSITE" id="PS50302">
    <property type="entry name" value="PUM"/>
    <property type="match status" value="1"/>
</dbReference>
<dbReference type="InterPro" id="IPR001313">
    <property type="entry name" value="Pumilio_RNA-bd_rpt"/>
</dbReference>
<evidence type="ECO:0000256" key="3">
    <source>
        <dbReference type="PROSITE-ProRule" id="PRU00317"/>
    </source>
</evidence>
<dbReference type="InterPro" id="IPR011989">
    <property type="entry name" value="ARM-like"/>
</dbReference>
<dbReference type="SMART" id="SM00025">
    <property type="entry name" value="Pumilio"/>
    <property type="match status" value="1"/>
</dbReference>
<dbReference type="EMBL" id="CVQH01020896">
    <property type="protein sequence ID" value="CRK28890.1"/>
    <property type="molecule type" value="Genomic_DNA"/>
</dbReference>
<feature type="repeat" description="Pumilio" evidence="3">
    <location>
        <begin position="618"/>
        <end position="653"/>
    </location>
</feature>